<keyword evidence="2" id="KW-1185">Reference proteome</keyword>
<dbReference type="EMBL" id="KP296792">
    <property type="protein sequence ID" value="AJK27791.1"/>
    <property type="molecule type" value="Genomic_DNA"/>
</dbReference>
<evidence type="ECO:0000313" key="1">
    <source>
        <dbReference type="EMBL" id="AJK27791.1"/>
    </source>
</evidence>
<dbReference type="Gene3D" id="3.30.420.10">
    <property type="entry name" value="Ribonuclease H-like superfamily/Ribonuclease H"/>
    <property type="match status" value="1"/>
</dbReference>
<dbReference type="GO" id="GO:0003676">
    <property type="term" value="F:nucleic acid binding"/>
    <property type="evidence" value="ECO:0007669"/>
    <property type="project" value="InterPro"/>
</dbReference>
<accession>A0A0C5ABQ1</accession>
<gene>
    <name evidence="1" type="ORF">LILY_67</name>
</gene>
<organism evidence="1 2">
    <name type="scientific">Bacteriophage Lily</name>
    <dbReference type="NCBI Taxonomy" id="1589751"/>
    <lineage>
        <taxon>Viruses</taxon>
        <taxon>Duplodnaviria</taxon>
        <taxon>Heunggongvirae</taxon>
        <taxon>Uroviricota</taxon>
        <taxon>Caudoviricetes</taxon>
        <taxon>Lilyvirus</taxon>
        <taxon>Lilyvirus lily</taxon>
    </lineage>
</organism>
<dbReference type="InterPro" id="IPR012337">
    <property type="entry name" value="RNaseH-like_sf"/>
</dbReference>
<protein>
    <submittedName>
        <fullName evidence="1">RuvC-like resolvase</fullName>
    </submittedName>
</protein>
<name>A0A0C5ABQ1_9CAUD</name>
<dbReference type="OrthoDB" id="8967at10239"/>
<dbReference type="GeneID" id="26629245"/>
<dbReference type="SUPFAM" id="SSF53098">
    <property type="entry name" value="Ribonuclease H-like"/>
    <property type="match status" value="1"/>
</dbReference>
<proteinExistence type="predicted"/>
<sequence length="195" mass="22041">MRFVGIDPSTKTGFVALDLTGNVLRAKELTGIGSVDPKRMRTLIHEVKEHVQADDFICIEGFGFASQQAVQNGGIGWGIRMMLDSRGMKYYEPAPNQVKKFVAVSSWVGEIGNKRMLKDKEKKEAMKDAVKRIYGYEHSSHNVIDAYVLAQIARFLYIVQNSGVWQDMNIPSYQAEVLQSILFPPEKKKHKKFAT</sequence>
<dbReference type="Proteomes" id="UP000032129">
    <property type="component" value="Segment"/>
</dbReference>
<evidence type="ECO:0000313" key="2">
    <source>
        <dbReference type="Proteomes" id="UP000032129"/>
    </source>
</evidence>
<dbReference type="RefSeq" id="YP_009202273.1">
    <property type="nucleotide sequence ID" value="NC_028841.1"/>
</dbReference>
<reference evidence="1 2" key="1">
    <citation type="journal article" date="2015" name="Genome Announc.">
        <title>Genome Sequences of Six Paenibacillus larvae Siphoviridae Phages.</title>
        <authorList>
            <person name="Carson S."/>
            <person name="Bruff E."/>
            <person name="DeFoor W."/>
            <person name="Dums J."/>
            <person name="Groth A."/>
            <person name="Hatfield T."/>
            <person name="Iyer A."/>
            <person name="Joshi K."/>
            <person name="McAdams S."/>
            <person name="Miles D."/>
            <person name="Miller D."/>
            <person name="Oufkir A."/>
            <person name="Raynor B."/>
            <person name="Riley S."/>
            <person name="Roland S."/>
            <person name="Rozier H."/>
            <person name="Talley S."/>
            <person name="Miller E.S."/>
        </authorList>
    </citation>
    <scope>NUCLEOTIDE SEQUENCE [LARGE SCALE GENOMIC DNA]</scope>
</reference>
<dbReference type="InterPro" id="IPR036397">
    <property type="entry name" value="RNaseH_sf"/>
</dbReference>
<dbReference type="KEGG" id="vg:26629245"/>